<dbReference type="EMBL" id="KQ001660">
    <property type="protein sequence ID" value="KJP88555.1"/>
    <property type="molecule type" value="Genomic_DNA"/>
</dbReference>
<dbReference type="OrthoDB" id="286301at2759"/>
<evidence type="ECO:0000256" key="2">
    <source>
        <dbReference type="SAM" id="SignalP"/>
    </source>
</evidence>
<gene>
    <name evidence="3" type="ORF">AK88_01834</name>
</gene>
<evidence type="ECO:0000256" key="1">
    <source>
        <dbReference type="SAM" id="Phobius"/>
    </source>
</evidence>
<feature type="transmembrane region" description="Helical" evidence="1">
    <location>
        <begin position="339"/>
        <end position="358"/>
    </location>
</feature>
<dbReference type="RefSeq" id="XP_012334892.1">
    <property type="nucleotide sequence ID" value="XM_012479469.1"/>
</dbReference>
<feature type="chain" id="PRO_5002343710" evidence="2">
    <location>
        <begin position="24"/>
        <end position="359"/>
    </location>
</feature>
<name>A0A0D9QN77_PLAFR</name>
<protein>
    <submittedName>
        <fullName evidence="3">Uncharacterized protein</fullName>
    </submittedName>
</protein>
<keyword evidence="1" id="KW-1133">Transmembrane helix</keyword>
<organism evidence="3 4">
    <name type="scientific">Plasmodium fragile</name>
    <dbReference type="NCBI Taxonomy" id="5857"/>
    <lineage>
        <taxon>Eukaryota</taxon>
        <taxon>Sar</taxon>
        <taxon>Alveolata</taxon>
        <taxon>Apicomplexa</taxon>
        <taxon>Aconoidasida</taxon>
        <taxon>Haemosporida</taxon>
        <taxon>Plasmodiidae</taxon>
        <taxon>Plasmodium</taxon>
        <taxon>Plasmodium (Plasmodium)</taxon>
    </lineage>
</organism>
<proteinExistence type="predicted"/>
<accession>A0A0D9QN77</accession>
<keyword evidence="1" id="KW-0472">Membrane</keyword>
<feature type="signal peptide" evidence="2">
    <location>
        <begin position="1"/>
        <end position="23"/>
    </location>
</feature>
<dbReference type="AlphaFoldDB" id="A0A0D9QN77"/>
<keyword evidence="1" id="KW-0812">Transmembrane</keyword>
<evidence type="ECO:0000313" key="3">
    <source>
        <dbReference type="EMBL" id="KJP88555.1"/>
    </source>
</evidence>
<keyword evidence="2" id="KW-0732">Signal</keyword>
<dbReference type="Proteomes" id="UP000054561">
    <property type="component" value="Unassembled WGS sequence"/>
</dbReference>
<reference evidence="3 4" key="1">
    <citation type="submission" date="2014-03" db="EMBL/GenBank/DDBJ databases">
        <title>The Genome Sequence of Plasmodium fragile nilgiri.</title>
        <authorList>
            <consortium name="The Broad Institute Genomics Platform"/>
            <consortium name="The Broad Institute Genome Sequencing Center for Infectious Disease"/>
            <person name="Neafsey D."/>
            <person name="Duraisingh M."/>
            <person name="Young S.K."/>
            <person name="Zeng Q."/>
            <person name="Gargeya S."/>
            <person name="Abouelleil A."/>
            <person name="Alvarado L."/>
            <person name="Chapman S.B."/>
            <person name="Gainer-Dewar J."/>
            <person name="Goldberg J."/>
            <person name="Griggs A."/>
            <person name="Gujja S."/>
            <person name="Hansen M."/>
            <person name="Howarth C."/>
            <person name="Imamovic A."/>
            <person name="Larimer J."/>
            <person name="Pearson M."/>
            <person name="Poon T.W."/>
            <person name="Priest M."/>
            <person name="Roberts A."/>
            <person name="Saif S."/>
            <person name="Shea T."/>
            <person name="Sykes S."/>
            <person name="Wortman J."/>
            <person name="Nusbaum C."/>
            <person name="Birren B."/>
        </authorList>
    </citation>
    <scope>NUCLEOTIDE SEQUENCE [LARGE SCALE GENOMIC DNA]</scope>
    <source>
        <strain evidence="4">nilgiri</strain>
    </source>
</reference>
<dbReference type="OMA" id="PEYRNAN"/>
<keyword evidence="4" id="KW-1185">Reference proteome</keyword>
<dbReference type="VEuPathDB" id="PlasmoDB:AK88_01834"/>
<dbReference type="GeneID" id="24267148"/>
<sequence>MLNLKVAFFLSACILLFPRYGARRDVRSNKDTPDPSSYVYKSLEGTQLNPWGWENSKTGKLFGGSANKENNNKEGETQFSLLCCARKGISCEGYNLPSENMCALPEYRNANLCGSAHDRMIQQNDVYPYRFSDGKASPLLHTNAGTTKQMSKGGEHKFHQLLFLLRNIISSKMEPRQEMIQGRHKNYIAVMESVKNKFVSKFLEDERMKRNVGTYHMWYEEGTSRLFAYQEEVKKIMSRARKNRILVEACTLECGDNGTCEMNSGLQYCDCKVGYSMDIQDNFMCKEHCEVNNGGCDPNAVCTPVKPDEEQNKGVIKNVGVLCTCNNGNTKHMGYYCNSGYFTSLNLLLLLLLLLYWCH</sequence>
<evidence type="ECO:0000313" key="4">
    <source>
        <dbReference type="Proteomes" id="UP000054561"/>
    </source>
</evidence>
<dbReference type="Gene3D" id="2.10.25.10">
    <property type="entry name" value="Laminin"/>
    <property type="match status" value="1"/>
</dbReference>